<name>A0A0H3KSE1_BURM1</name>
<proteinExistence type="predicted"/>
<protein>
    <submittedName>
        <fullName evidence="2">Bacteriophage protein</fullName>
    </submittedName>
</protein>
<dbReference type="EMBL" id="AP009386">
    <property type="protein sequence ID" value="BAG46517.1"/>
    <property type="molecule type" value="Genomic_DNA"/>
</dbReference>
<evidence type="ECO:0000313" key="2">
    <source>
        <dbReference type="EMBL" id="BAG46517.1"/>
    </source>
</evidence>
<accession>A0A0H3KSE1</accession>
<evidence type="ECO:0000313" key="3">
    <source>
        <dbReference type="Proteomes" id="UP000008815"/>
    </source>
</evidence>
<dbReference type="AlphaFoldDB" id="A0A0H3KSE1"/>
<keyword evidence="3" id="KW-1185">Reference proteome</keyword>
<gene>
    <name evidence="2" type="ordered locus">BMULJ_04667</name>
</gene>
<reference evidence="2 3" key="1">
    <citation type="submission" date="2007-04" db="EMBL/GenBank/DDBJ databases">
        <title>Complete genome sequence of Burkholderia multivorans ATCC 17616.</title>
        <authorList>
            <person name="Ohtsubo Y."/>
            <person name="Yamashita A."/>
            <person name="Kurokawa K."/>
            <person name="Takami H."/>
            <person name="Yuhara S."/>
            <person name="Nishiyama E."/>
            <person name="Endo R."/>
            <person name="Miyazaki R."/>
            <person name="Ono A."/>
            <person name="Yano K."/>
            <person name="Ito M."/>
            <person name="Sota M."/>
            <person name="Yuji N."/>
            <person name="Hattori M."/>
            <person name="Tsuda M."/>
        </authorList>
    </citation>
    <scope>NUCLEOTIDE SEQUENCE [LARGE SCALE GENOMIC DNA]</scope>
    <source>
        <strain evidence="3">ATCC 17616 / 249</strain>
    </source>
</reference>
<organism evidence="2 3">
    <name type="scientific">Burkholderia multivorans (strain ATCC 17616 / 249)</name>
    <dbReference type="NCBI Taxonomy" id="395019"/>
    <lineage>
        <taxon>Bacteria</taxon>
        <taxon>Pseudomonadati</taxon>
        <taxon>Pseudomonadota</taxon>
        <taxon>Betaproteobacteria</taxon>
        <taxon>Burkholderiales</taxon>
        <taxon>Burkholderiaceae</taxon>
        <taxon>Burkholderia</taxon>
        <taxon>Burkholderia cepacia complex</taxon>
    </lineage>
</organism>
<dbReference type="STRING" id="395019.BMULJ_04667"/>
<sequence length="30" mass="3460">MSCYRIAAPSDEWRGNSSQPRAARNRHGRE</sequence>
<feature type="region of interest" description="Disordered" evidence="1">
    <location>
        <begin position="1"/>
        <end position="30"/>
    </location>
</feature>
<dbReference type="KEGG" id="bmj:BMULJ_04667"/>
<dbReference type="HOGENOM" id="CLU_3402528_0_0_4"/>
<evidence type="ECO:0000256" key="1">
    <source>
        <dbReference type="SAM" id="MobiDB-lite"/>
    </source>
</evidence>
<dbReference type="Proteomes" id="UP000008815">
    <property type="component" value="Chromosome 2"/>
</dbReference>